<dbReference type="GO" id="GO:0005730">
    <property type="term" value="C:nucleolus"/>
    <property type="evidence" value="ECO:0007669"/>
    <property type="project" value="TreeGrafter"/>
</dbReference>
<evidence type="ECO:0000256" key="4">
    <source>
        <dbReference type="SAM" id="MobiDB-lite"/>
    </source>
</evidence>
<dbReference type="EMBL" id="KZ665227">
    <property type="protein sequence ID" value="PPS00776.1"/>
    <property type="molecule type" value="Genomic_DNA"/>
</dbReference>
<dbReference type="SUPFAM" id="SSF46785">
    <property type="entry name" value="Winged helix' DNA-binding domain"/>
    <property type="match status" value="1"/>
</dbReference>
<dbReference type="InterPro" id="IPR036388">
    <property type="entry name" value="WH-like_DNA-bd_sf"/>
</dbReference>
<evidence type="ECO:0000313" key="6">
    <source>
        <dbReference type="EMBL" id="PPS00776.1"/>
    </source>
</evidence>
<dbReference type="GO" id="GO:0000786">
    <property type="term" value="C:nucleosome"/>
    <property type="evidence" value="ECO:0007669"/>
    <property type="project" value="InterPro"/>
</dbReference>
<evidence type="ECO:0000256" key="2">
    <source>
        <dbReference type="ARBA" id="ARBA00023125"/>
    </source>
</evidence>
<protein>
    <recommendedName>
        <fullName evidence="5">H15 domain-containing protein</fullName>
    </recommendedName>
</protein>
<sequence>MIQQAILKLSEECGSKEEDISRFIEKEYKGLPWAHASFLSHHLERLCRTGELVSVDNERYMVCMDDGDFRNEEETSLGMKVSNCDEKEDRALVRGKGSEVEVFNGWSGVNGDRVLESEKRCEVERQSVEVNGQNVACDERTEGFEEQMEGRRESVNEVREESQHFNEQIEPSLHLEKLCRNGKMVCVNNEDDGDLQNEEEMSHRLNVSNSVEKEDQTLVQGKWSEVKAFDGCNGVNSGQAAESETRCEVERQSVEEKGQDRACDGRTEGFEEQMEGRRESINEVREKSQHFNGQIETSHHLEKLCEDDGDLWNEEDEMSHRLNISNSIEKEDRTLGQGKRSDVEAFDSCNGVNSGQAAESEIRCEVERHSVEVSGQKTACEQRMEGCTIESINEVQEESQNFSRQIEESTHLEKLCRNAEIECVNNERQTCHLDDGDLVNEEEMCHKFCMANISNSDESEDQTSVRVKEREVEAINGLSGVNGDQGAESKNRCKVGTHSIEVSDKNTTSERTMEGFEKQKVGRREPLIEVQGESQNFSGQIVASCHLEKHGEIDNADNERSMVRMDDAALGKENDEKEDRTLVQEKGTEVEAFVGCSGVKSDQANNGEACEQITEGFEEQNEGTRESLEELQEGQNISDPIEVAEEVNIAKGKLTKVARVLKNEGRKESLKEVQEESENFSSPLEVAEEIPIGKLNKVLKDDIAWPMMENEKKYVKERQQQLKGGNGVTKSVGEQDQPQRGKMVSEQGSQDLKIDIRTKTLVNPFDGDVNNLKISPPKRSARLLEKKKKEGLKHEEQRQRKLRERERRSLIVCALPAATQPRKDIDLEARTTPQIDLESREWGKIHLRQLKRPRSRTHANKGNMAERITQSEPKLNGTSKISELEEEKQEPRMKVYVRRKSSMLPISVLASTLSCRFDCSVTADIL</sequence>
<evidence type="ECO:0000313" key="7">
    <source>
        <dbReference type="Proteomes" id="UP000239757"/>
    </source>
</evidence>
<feature type="compositionally biased region" description="Polar residues" evidence="4">
    <location>
        <begin position="728"/>
        <end position="738"/>
    </location>
</feature>
<evidence type="ECO:0000259" key="5">
    <source>
        <dbReference type="PROSITE" id="PS51504"/>
    </source>
</evidence>
<dbReference type="GO" id="GO:0045910">
    <property type="term" value="P:negative regulation of DNA recombination"/>
    <property type="evidence" value="ECO:0007669"/>
    <property type="project" value="TreeGrafter"/>
</dbReference>
<organism evidence="6 7">
    <name type="scientific">Gossypium barbadense</name>
    <name type="common">Sea Island cotton</name>
    <name type="synonym">Hibiscus barbadensis</name>
    <dbReference type="NCBI Taxonomy" id="3634"/>
    <lineage>
        <taxon>Eukaryota</taxon>
        <taxon>Viridiplantae</taxon>
        <taxon>Streptophyta</taxon>
        <taxon>Embryophyta</taxon>
        <taxon>Tracheophyta</taxon>
        <taxon>Spermatophyta</taxon>
        <taxon>Magnoliopsida</taxon>
        <taxon>eudicotyledons</taxon>
        <taxon>Gunneridae</taxon>
        <taxon>Pentapetalae</taxon>
        <taxon>rosids</taxon>
        <taxon>malvids</taxon>
        <taxon>Malvales</taxon>
        <taxon>Malvaceae</taxon>
        <taxon>Malvoideae</taxon>
        <taxon>Gossypium</taxon>
    </lineage>
</organism>
<dbReference type="InterPro" id="IPR005818">
    <property type="entry name" value="Histone_H1/H5_H15"/>
</dbReference>
<evidence type="ECO:0000256" key="3">
    <source>
        <dbReference type="ARBA" id="ARBA00023242"/>
    </source>
</evidence>
<dbReference type="Gene3D" id="1.10.10.10">
    <property type="entry name" value="Winged helix-like DNA-binding domain superfamily/Winged helix DNA-binding domain"/>
    <property type="match status" value="1"/>
</dbReference>
<reference evidence="6 7" key="1">
    <citation type="submission" date="2015-01" db="EMBL/GenBank/DDBJ databases">
        <title>Genome of allotetraploid Gossypium barbadense reveals genomic plasticity and fiber elongation in cotton evolution.</title>
        <authorList>
            <person name="Chen X."/>
            <person name="Liu X."/>
            <person name="Zhao B."/>
            <person name="Zheng H."/>
            <person name="Hu Y."/>
            <person name="Lu G."/>
            <person name="Yang C."/>
            <person name="Chen J."/>
            <person name="Shan C."/>
            <person name="Zhang L."/>
            <person name="Zhou Y."/>
            <person name="Wang L."/>
            <person name="Guo W."/>
            <person name="Bai Y."/>
            <person name="Ruan J."/>
            <person name="Shangguan X."/>
            <person name="Mao Y."/>
            <person name="Jiang J."/>
            <person name="Zhu Y."/>
            <person name="Lei J."/>
            <person name="Kang H."/>
            <person name="Chen S."/>
            <person name="He X."/>
            <person name="Wang R."/>
            <person name="Wang Y."/>
            <person name="Chen J."/>
            <person name="Wang L."/>
            <person name="Yu S."/>
            <person name="Wang B."/>
            <person name="Wei J."/>
            <person name="Song S."/>
            <person name="Lu X."/>
            <person name="Gao Z."/>
            <person name="Gu W."/>
            <person name="Deng X."/>
            <person name="Ma D."/>
            <person name="Wang S."/>
            <person name="Liang W."/>
            <person name="Fang L."/>
            <person name="Cai C."/>
            <person name="Zhu X."/>
            <person name="Zhou B."/>
            <person name="Zhang Y."/>
            <person name="Chen Z."/>
            <person name="Xu S."/>
            <person name="Zhu R."/>
            <person name="Wang S."/>
            <person name="Zhang T."/>
            <person name="Zhao G."/>
        </authorList>
    </citation>
    <scope>NUCLEOTIDE SEQUENCE [LARGE SCALE GENOMIC DNA]</scope>
    <source>
        <strain evidence="7">cv. Xinhai21</strain>
        <tissue evidence="6">Leaf</tissue>
    </source>
</reference>
<feature type="domain" description="H15" evidence="5">
    <location>
        <begin position="1"/>
        <end position="64"/>
    </location>
</feature>
<comment type="subcellular location">
    <subcellularLocation>
        <location evidence="1">Nucleus</location>
    </subcellularLocation>
</comment>
<dbReference type="Proteomes" id="UP000239757">
    <property type="component" value="Unassembled WGS sequence"/>
</dbReference>
<feature type="compositionally biased region" description="Basic and acidic residues" evidence="4">
    <location>
        <begin position="782"/>
        <end position="804"/>
    </location>
</feature>
<feature type="region of interest" description="Disordered" evidence="4">
    <location>
        <begin position="718"/>
        <end position="750"/>
    </location>
</feature>
<dbReference type="OrthoDB" id="1110759at2759"/>
<accession>A0A2P5XBS5</accession>
<dbReference type="PROSITE" id="PS51504">
    <property type="entry name" value="H15"/>
    <property type="match status" value="1"/>
</dbReference>
<dbReference type="GO" id="GO:0006334">
    <property type="term" value="P:nucleosome assembly"/>
    <property type="evidence" value="ECO:0007669"/>
    <property type="project" value="InterPro"/>
</dbReference>
<dbReference type="GO" id="GO:0003690">
    <property type="term" value="F:double-stranded DNA binding"/>
    <property type="evidence" value="ECO:0007669"/>
    <property type="project" value="TreeGrafter"/>
</dbReference>
<evidence type="ECO:0000256" key="1">
    <source>
        <dbReference type="ARBA" id="ARBA00004123"/>
    </source>
</evidence>
<dbReference type="PANTHER" id="PTHR11467">
    <property type="entry name" value="HISTONE H1"/>
    <property type="match status" value="1"/>
</dbReference>
<name>A0A2P5XBS5_GOSBA</name>
<dbReference type="PANTHER" id="PTHR11467:SF109">
    <property type="entry name" value="H15 DOMAIN-CONTAINING PROTEIN"/>
    <property type="match status" value="1"/>
</dbReference>
<keyword evidence="3" id="KW-0539">Nucleus</keyword>
<dbReference type="GO" id="GO:0031492">
    <property type="term" value="F:nucleosomal DNA binding"/>
    <property type="evidence" value="ECO:0007669"/>
    <property type="project" value="TreeGrafter"/>
</dbReference>
<feature type="region of interest" description="Disordered" evidence="4">
    <location>
        <begin position="772"/>
        <end position="804"/>
    </location>
</feature>
<keyword evidence="2" id="KW-0238">DNA-binding</keyword>
<proteinExistence type="predicted"/>
<dbReference type="GO" id="GO:0030261">
    <property type="term" value="P:chromosome condensation"/>
    <property type="evidence" value="ECO:0007669"/>
    <property type="project" value="TreeGrafter"/>
</dbReference>
<dbReference type="InterPro" id="IPR036390">
    <property type="entry name" value="WH_DNA-bd_sf"/>
</dbReference>
<dbReference type="AlphaFoldDB" id="A0A2P5XBS5"/>
<gene>
    <name evidence="6" type="ORF">GOBAR_AA19880</name>
</gene>